<name>A0A1H8T3Z2_9ACTN</name>
<dbReference type="InterPro" id="IPR033904">
    <property type="entry name" value="Trans_IPPS_HH"/>
</dbReference>
<keyword evidence="2 3" id="KW-0808">Transferase</keyword>
<dbReference type="GO" id="GO:0004311">
    <property type="term" value="F:geranylgeranyl diphosphate synthase activity"/>
    <property type="evidence" value="ECO:0007669"/>
    <property type="project" value="InterPro"/>
</dbReference>
<protein>
    <submittedName>
        <fullName evidence="3">Farnesyl-diphosphate farnesyltransferase</fullName>
    </submittedName>
</protein>
<dbReference type="PROSITE" id="PS01044">
    <property type="entry name" value="SQUALEN_PHYTOEN_SYN_1"/>
    <property type="match status" value="1"/>
</dbReference>
<dbReference type="InterPro" id="IPR002060">
    <property type="entry name" value="Squ/phyt_synthse"/>
</dbReference>
<dbReference type="PANTHER" id="PTHR31480">
    <property type="entry name" value="BIFUNCTIONAL LYCOPENE CYCLASE/PHYTOENE SYNTHASE"/>
    <property type="match status" value="1"/>
</dbReference>
<evidence type="ECO:0000256" key="2">
    <source>
        <dbReference type="ARBA" id="ARBA00022679"/>
    </source>
</evidence>
<dbReference type="GO" id="GO:0051996">
    <property type="term" value="F:squalene synthase [NAD(P)H] activity"/>
    <property type="evidence" value="ECO:0007669"/>
    <property type="project" value="InterPro"/>
</dbReference>
<dbReference type="InterPro" id="IPR044843">
    <property type="entry name" value="Trans_IPPS_bact-type"/>
</dbReference>
<dbReference type="PROSITE" id="PS01045">
    <property type="entry name" value="SQUALEN_PHYTOEN_SYN_2"/>
    <property type="match status" value="1"/>
</dbReference>
<proteinExistence type="predicted"/>
<dbReference type="RefSeq" id="WP_069462533.1">
    <property type="nucleotide sequence ID" value="NZ_FODD01000047.1"/>
</dbReference>
<dbReference type="GO" id="GO:0016117">
    <property type="term" value="P:carotenoid biosynthetic process"/>
    <property type="evidence" value="ECO:0007669"/>
    <property type="project" value="InterPro"/>
</dbReference>
<reference evidence="3 4" key="1">
    <citation type="submission" date="2016-10" db="EMBL/GenBank/DDBJ databases">
        <authorList>
            <person name="de Groot N.N."/>
        </authorList>
    </citation>
    <scope>NUCLEOTIDE SEQUENCE [LARGE SCALE GENOMIC DNA]</scope>
    <source>
        <strain evidence="3 4">CGMCC 4.2026</strain>
    </source>
</reference>
<dbReference type="Pfam" id="PF00494">
    <property type="entry name" value="SQS_PSY"/>
    <property type="match status" value="1"/>
</dbReference>
<accession>A0A1H8T3Z2</accession>
<evidence type="ECO:0000256" key="1">
    <source>
        <dbReference type="ARBA" id="ARBA00004684"/>
    </source>
</evidence>
<dbReference type="UniPathway" id="UPA00799"/>
<dbReference type="SUPFAM" id="SSF48576">
    <property type="entry name" value="Terpenoid synthases"/>
    <property type="match status" value="1"/>
</dbReference>
<dbReference type="NCBIfam" id="TIGR03465">
    <property type="entry name" value="HpnD"/>
    <property type="match status" value="1"/>
</dbReference>
<dbReference type="InterPro" id="IPR017828">
    <property type="entry name" value="SQ_synth_HpnD-like"/>
</dbReference>
<dbReference type="EMBL" id="FODD01000047">
    <property type="protein sequence ID" value="SEO85263.1"/>
    <property type="molecule type" value="Genomic_DNA"/>
</dbReference>
<organism evidence="3 4">
    <name type="scientific">Actinacidiphila rubida</name>
    <dbReference type="NCBI Taxonomy" id="310780"/>
    <lineage>
        <taxon>Bacteria</taxon>
        <taxon>Bacillati</taxon>
        <taxon>Actinomycetota</taxon>
        <taxon>Actinomycetes</taxon>
        <taxon>Kitasatosporales</taxon>
        <taxon>Streptomycetaceae</taxon>
        <taxon>Actinacidiphila</taxon>
    </lineage>
</organism>
<dbReference type="SFLD" id="SFLDG01018">
    <property type="entry name" value="Squalene/Phytoene_Synthase_Lik"/>
    <property type="match status" value="1"/>
</dbReference>
<keyword evidence="4" id="KW-1185">Reference proteome</keyword>
<comment type="pathway">
    <text evidence="1">Carotenoid biosynthesis; phytoene biosynthesis.</text>
</comment>
<dbReference type="AlphaFoldDB" id="A0A1H8T3Z2"/>
<dbReference type="OrthoDB" id="9807580at2"/>
<sequence length="310" mass="33634">MNGSAHTSGLVSAAYRYCEVVTGHEARNFAYGIRLLPTPKRQAMSALYAFSRRVDDIGDGDLDPAEKVRRLDATREVLVRVRAGDVAEDDVDPVAVALADVNARFPVPLDGLDELIDGVQMDVRGETYETWDDLAVYCRCVAGAIGRLSLGVFGTANGHDHERAAEYADTLGLALQLTNILRDVREDAGNGRTYLPAQDLAKFGCADGFHGDTPPPGSDFTGLVEFEVRRARQLFATGYQLLPMLDRRSGACVAAMAGIYRRLLERIAADPMAILRGRVSLPGREKAYVAVRGLAGLDARRIARGPRSDV</sequence>
<gene>
    <name evidence="3" type="ORF">SAMN05216267_104740</name>
</gene>
<dbReference type="SFLD" id="SFLDS00005">
    <property type="entry name" value="Isoprenoid_Synthase_Type_I"/>
    <property type="match status" value="1"/>
</dbReference>
<dbReference type="FunFam" id="1.10.600.10:FF:000010">
    <property type="entry name" value="Squalene synthase HpnD"/>
    <property type="match status" value="1"/>
</dbReference>
<dbReference type="InterPro" id="IPR019845">
    <property type="entry name" value="Squalene/phytoene_synthase_CS"/>
</dbReference>
<dbReference type="Proteomes" id="UP000181951">
    <property type="component" value="Unassembled WGS sequence"/>
</dbReference>
<dbReference type="SFLD" id="SFLDG01212">
    <property type="entry name" value="Phytoene_synthase_like"/>
    <property type="match status" value="1"/>
</dbReference>
<evidence type="ECO:0000313" key="4">
    <source>
        <dbReference type="Proteomes" id="UP000181951"/>
    </source>
</evidence>
<dbReference type="STRING" id="310780.SAMN05216267_104740"/>
<dbReference type="Gene3D" id="1.10.600.10">
    <property type="entry name" value="Farnesyl Diphosphate Synthase"/>
    <property type="match status" value="1"/>
</dbReference>
<dbReference type="CDD" id="cd00683">
    <property type="entry name" value="Trans_IPPS_HH"/>
    <property type="match status" value="1"/>
</dbReference>
<evidence type="ECO:0000313" key="3">
    <source>
        <dbReference type="EMBL" id="SEO85263.1"/>
    </source>
</evidence>
<dbReference type="InterPro" id="IPR008949">
    <property type="entry name" value="Isoprenoid_synthase_dom_sf"/>
</dbReference>